<dbReference type="InterPro" id="IPR052713">
    <property type="entry name" value="FeoA"/>
</dbReference>
<dbReference type="InterPro" id="IPR038157">
    <property type="entry name" value="FeoA_core_dom"/>
</dbReference>
<keyword evidence="4" id="KW-1185">Reference proteome</keyword>
<dbReference type="PANTHER" id="PTHR42954">
    <property type="entry name" value="FE(2+) TRANSPORT PROTEIN A"/>
    <property type="match status" value="1"/>
</dbReference>
<keyword evidence="1" id="KW-0408">Iron</keyword>
<evidence type="ECO:0000256" key="1">
    <source>
        <dbReference type="ARBA" id="ARBA00023004"/>
    </source>
</evidence>
<dbReference type="EMBL" id="JAACYA010000001">
    <property type="protein sequence ID" value="MBK3331936.1"/>
    <property type="molecule type" value="Genomic_DNA"/>
</dbReference>
<dbReference type="SUPFAM" id="SSF50037">
    <property type="entry name" value="C-terminal domain of transcriptional repressors"/>
    <property type="match status" value="1"/>
</dbReference>
<evidence type="ECO:0000259" key="2">
    <source>
        <dbReference type="SMART" id="SM00899"/>
    </source>
</evidence>
<dbReference type="Proteomes" id="UP000772812">
    <property type="component" value="Unassembled WGS sequence"/>
</dbReference>
<protein>
    <submittedName>
        <fullName evidence="3">Ferrous iron transport protein A</fullName>
    </submittedName>
</protein>
<accession>A0ABS1GG84</accession>
<dbReference type="InterPro" id="IPR008988">
    <property type="entry name" value="Transcriptional_repressor_C"/>
</dbReference>
<dbReference type="InterPro" id="IPR007167">
    <property type="entry name" value="Fe-transptr_FeoA-like"/>
</dbReference>
<dbReference type="RefSeq" id="WP_200673333.1">
    <property type="nucleotide sequence ID" value="NZ_JAACYA010000001.1"/>
</dbReference>
<evidence type="ECO:0000313" key="3">
    <source>
        <dbReference type="EMBL" id="MBK3331936.1"/>
    </source>
</evidence>
<dbReference type="Pfam" id="PF04023">
    <property type="entry name" value="FeoA"/>
    <property type="match status" value="1"/>
</dbReference>
<feature type="domain" description="Ferrous iron transporter FeoA-like" evidence="2">
    <location>
        <begin position="1"/>
        <end position="73"/>
    </location>
</feature>
<proteinExistence type="predicted"/>
<dbReference type="PANTHER" id="PTHR42954:SF2">
    <property type="entry name" value="FE(2+) TRANSPORT PROTEIN A"/>
    <property type="match status" value="1"/>
</dbReference>
<evidence type="ECO:0000313" key="4">
    <source>
        <dbReference type="Proteomes" id="UP000772812"/>
    </source>
</evidence>
<name>A0ABS1GG84_9AQUI</name>
<organism evidence="3 4">
    <name type="scientific">Persephonella atlantica</name>
    <dbReference type="NCBI Taxonomy" id="2699429"/>
    <lineage>
        <taxon>Bacteria</taxon>
        <taxon>Pseudomonadati</taxon>
        <taxon>Aquificota</taxon>
        <taxon>Aquificia</taxon>
        <taxon>Aquificales</taxon>
        <taxon>Hydrogenothermaceae</taxon>
        <taxon>Persephonella</taxon>
    </lineage>
</organism>
<dbReference type="SMART" id="SM00899">
    <property type="entry name" value="FeoA"/>
    <property type="match status" value="1"/>
</dbReference>
<dbReference type="Gene3D" id="2.30.30.90">
    <property type="match status" value="1"/>
</dbReference>
<sequence length="77" mass="8857">MKLSEAEKGKRYRICSLKFPPHMKRKLLELGLFPGQEIEIVQDAPFGGPVKIKVKDYCLALRRSEAENIEVEEKNGR</sequence>
<reference evidence="3 4" key="1">
    <citation type="journal article" date="2021" name="Syst. Appl. Microbiol.">
        <title>Persephonella atlantica sp. nov.: How to adapt to physico-chemical gradients in high temperature hydrothermal habitats.</title>
        <authorList>
            <person name="Francois D.X."/>
            <person name="Godfroy A."/>
            <person name="Mathien C."/>
            <person name="Aube J."/>
            <person name="Cathalot C."/>
            <person name="Lesongeur F."/>
            <person name="L'Haridon S."/>
            <person name="Philippon X."/>
            <person name="Roussel E.G."/>
        </authorList>
    </citation>
    <scope>NUCLEOTIDE SEQUENCE [LARGE SCALE GENOMIC DNA]</scope>
    <source>
        <strain evidence="3 4">MO1340</strain>
    </source>
</reference>
<comment type="caution">
    <text evidence="3">The sequence shown here is derived from an EMBL/GenBank/DDBJ whole genome shotgun (WGS) entry which is preliminary data.</text>
</comment>
<gene>
    <name evidence="3" type="ORF">GWK41_02490</name>
</gene>